<dbReference type="OrthoDB" id="372166at2759"/>
<evidence type="ECO:0000259" key="1">
    <source>
        <dbReference type="Pfam" id="PF15867"/>
    </source>
</evidence>
<dbReference type="InterPro" id="IPR031733">
    <property type="entry name" value="Dynein_attach_N"/>
</dbReference>
<dbReference type="VEuPathDB" id="PlasmoDB:PVPCR_1200310"/>
<reference evidence="2 3" key="1">
    <citation type="submission" date="2020-08" db="EMBL/GenBank/DDBJ databases">
        <authorList>
            <person name="Ramaprasad A."/>
        </authorList>
    </citation>
    <scope>NUCLEOTIDE SEQUENCE [LARGE SCALE GENOMIC DNA]</scope>
</reference>
<protein>
    <recommendedName>
        <fullName evidence="1">Dynein attachment factor N-terminal domain-containing protein</fullName>
    </recommendedName>
</protein>
<gene>
    <name evidence="2" type="ORF">PVPCR_1200310</name>
</gene>
<dbReference type="Proteomes" id="UP000515268">
    <property type="component" value="Chromosome PVPCR_12"/>
</dbReference>
<keyword evidence="3" id="KW-1185">Reference proteome</keyword>
<dbReference type="Pfam" id="PF15867">
    <property type="entry name" value="Dynein_attach_N"/>
    <property type="match status" value="1"/>
</dbReference>
<evidence type="ECO:0000313" key="2">
    <source>
        <dbReference type="EMBL" id="CAD2109227.1"/>
    </source>
</evidence>
<name>A0A6V7T937_PLAVN</name>
<feature type="domain" description="Dynein attachment factor N-terminal" evidence="1">
    <location>
        <begin position="10"/>
        <end position="67"/>
    </location>
</feature>
<dbReference type="EMBL" id="LR865417">
    <property type="protein sequence ID" value="CAD2109227.1"/>
    <property type="molecule type" value="Genomic_DNA"/>
</dbReference>
<proteinExistence type="predicted"/>
<organism evidence="2 3">
    <name type="scientific">Plasmodium vinckei petteri</name>
    <dbReference type="NCBI Taxonomy" id="138298"/>
    <lineage>
        <taxon>Eukaryota</taxon>
        <taxon>Sar</taxon>
        <taxon>Alveolata</taxon>
        <taxon>Apicomplexa</taxon>
        <taxon>Aconoidasida</taxon>
        <taxon>Haemosporida</taxon>
        <taxon>Plasmodiidae</taxon>
        <taxon>Plasmodium</taxon>
        <taxon>Plasmodium (Vinckeia)</taxon>
    </lineage>
</organism>
<accession>A0A6V7T937</accession>
<evidence type="ECO:0000313" key="3">
    <source>
        <dbReference type="Proteomes" id="UP000515268"/>
    </source>
</evidence>
<sequence length="268" mass="32416">MDINNYEHLMNIKKLRNEFVQSILKDEEYKKKDDKKKDIVKTCKSYKEFCDIVSVINMKPIKKYEEKVTYEDYLNMNHSTNNLDNLKKKKNYLKFFSMNHLENNQNDPLLNDSQSIIQKKIKQFLYDNISFNNSTSNYINILDNNKDNYYKFIKFNYNCDEIKDVIIFIKNNWNIFFETDEVAVHNIMDNEQINKKRNITFSNLIHFFFNLIKYWNEEKLFLYFTSEELKDINSNINIIAQNLKNIKLSSNEDHIINDIICYIKSIDL</sequence>
<dbReference type="AlphaFoldDB" id="A0A6V7T937"/>